<dbReference type="InterPro" id="IPR036179">
    <property type="entry name" value="Ig-like_dom_sf"/>
</dbReference>
<dbReference type="PANTHER" id="PTHR24100:SF151">
    <property type="entry name" value="ICOS LIGAND"/>
    <property type="match status" value="1"/>
</dbReference>
<evidence type="ECO:0000313" key="15">
    <source>
        <dbReference type="Proteomes" id="UP000503349"/>
    </source>
</evidence>
<dbReference type="GO" id="GO:1903037">
    <property type="term" value="P:regulation of leukocyte cell-cell adhesion"/>
    <property type="evidence" value="ECO:0007669"/>
    <property type="project" value="UniProtKB-ARBA"/>
</dbReference>
<evidence type="ECO:0000256" key="1">
    <source>
        <dbReference type="ARBA" id="ARBA00004370"/>
    </source>
</evidence>
<reference evidence="14 15" key="1">
    <citation type="submission" date="2019-02" db="EMBL/GenBank/DDBJ databases">
        <title>Opniocepnalus argus genome.</title>
        <authorList>
            <person name="Zhou C."/>
            <person name="Xiao S."/>
        </authorList>
    </citation>
    <scope>NUCLEOTIDE SEQUENCE [LARGE SCALE GENOMIC DNA]</scope>
    <source>
        <strain evidence="14">OARG1902GOOAL</strain>
        <tissue evidence="14">Muscle</tissue>
    </source>
</reference>
<dbReference type="InterPro" id="IPR050504">
    <property type="entry name" value="IgSF_BTN/MOG"/>
</dbReference>
<evidence type="ECO:0000313" key="14">
    <source>
        <dbReference type="EMBL" id="KAF3698138.1"/>
    </source>
</evidence>
<feature type="compositionally biased region" description="Basic and acidic residues" evidence="10">
    <location>
        <begin position="417"/>
        <end position="459"/>
    </location>
</feature>
<evidence type="ECO:0000259" key="13">
    <source>
        <dbReference type="PROSITE" id="PS50835"/>
    </source>
</evidence>
<accession>A0A6G1Q798</accession>
<keyword evidence="2 11" id="KW-0812">Transmembrane</keyword>
<dbReference type="FunFam" id="2.60.40.10:FF:000142">
    <property type="entry name" value="V-set domain-containing T-cell activation inhibitor 1"/>
    <property type="match status" value="1"/>
</dbReference>
<feature type="chain" id="PRO_5026300594" evidence="12">
    <location>
        <begin position="28"/>
        <end position="472"/>
    </location>
</feature>
<feature type="compositionally biased region" description="Polar residues" evidence="10">
    <location>
        <begin position="462"/>
        <end position="472"/>
    </location>
</feature>
<organism evidence="14 15">
    <name type="scientific">Channa argus</name>
    <name type="common">Northern snakehead</name>
    <name type="synonym">Ophicephalus argus</name>
    <dbReference type="NCBI Taxonomy" id="215402"/>
    <lineage>
        <taxon>Eukaryota</taxon>
        <taxon>Metazoa</taxon>
        <taxon>Chordata</taxon>
        <taxon>Craniata</taxon>
        <taxon>Vertebrata</taxon>
        <taxon>Euteleostomi</taxon>
        <taxon>Actinopterygii</taxon>
        <taxon>Neopterygii</taxon>
        <taxon>Teleostei</taxon>
        <taxon>Neoteleostei</taxon>
        <taxon>Acanthomorphata</taxon>
        <taxon>Anabantaria</taxon>
        <taxon>Anabantiformes</taxon>
        <taxon>Channoidei</taxon>
        <taxon>Channidae</taxon>
        <taxon>Channa</taxon>
    </lineage>
</organism>
<feature type="region of interest" description="Disordered" evidence="10">
    <location>
        <begin position="414"/>
        <end position="472"/>
    </location>
</feature>
<evidence type="ECO:0000256" key="2">
    <source>
        <dbReference type="ARBA" id="ARBA00022692"/>
    </source>
</evidence>
<keyword evidence="8" id="KW-0393">Immunoglobulin domain</keyword>
<dbReference type="Gene3D" id="2.60.40.10">
    <property type="entry name" value="Immunoglobulins"/>
    <property type="match status" value="2"/>
</dbReference>
<evidence type="ECO:0000256" key="5">
    <source>
        <dbReference type="ARBA" id="ARBA00023136"/>
    </source>
</evidence>
<keyword evidence="4 11" id="KW-1133">Transmembrane helix</keyword>
<dbReference type="GO" id="GO:0005102">
    <property type="term" value="F:signaling receptor binding"/>
    <property type="evidence" value="ECO:0007669"/>
    <property type="project" value="TreeGrafter"/>
</dbReference>
<dbReference type="OrthoDB" id="10055806at2759"/>
<dbReference type="PROSITE" id="PS50835">
    <property type="entry name" value="IG_LIKE"/>
    <property type="match status" value="2"/>
</dbReference>
<dbReference type="Proteomes" id="UP000503349">
    <property type="component" value="Chromosome 13"/>
</dbReference>
<keyword evidence="7" id="KW-0325">Glycoprotein</keyword>
<evidence type="ECO:0000256" key="9">
    <source>
        <dbReference type="ARBA" id="ARBA00038221"/>
    </source>
</evidence>
<evidence type="ECO:0000256" key="4">
    <source>
        <dbReference type="ARBA" id="ARBA00022989"/>
    </source>
</evidence>
<name>A0A6G1Q798_CHAAH</name>
<sequence length="472" mass="53313">MNQLCIRSSLRTISVLVVHLLIHFCGGQSRLVSSPQPVVAKVGDDVILPCHLEPAVDVATKTLEWTRPDLDPRYVYVQRSSQDYEDMKNPSYKGRTSLFIDELKRGNISLKLSNVKLADEGKYRCYIPDRNEESFIDLVVGAFSSPGISLAGTDESSSGVVLQCESKGWYPEPEVLWLDGEGNVLSAGPTEKVRGPDDFYTVSSSVTVDKRHGHRFTCRVQQNNINQTRETHIHVPDDFFKVESRSSATTVGLAVSLAVSIMLSLLLLLLLCKKNMSKRNQMDEVESEDQNETKQTGRIQAAASSFSSSVLPVSIKRFHEEKRRRMEAERLNNDLETTKQELEGKLTKTTNQLQKEKQEVETLNIELNCKKEELEGNQTTINELHEEKKKRQEEVTTLKNQLIKLEGKLTKTNNELQEEKKKRQEEVERLKKQLQDEQQSGKERGQTQEGARGNEEGAGKKPTSSPEPSVKD</sequence>
<protein>
    <submittedName>
        <fullName evidence="14">Butyrophilin subfamily 3 member A2</fullName>
    </submittedName>
</protein>
<evidence type="ECO:0000256" key="7">
    <source>
        <dbReference type="ARBA" id="ARBA00023180"/>
    </source>
</evidence>
<dbReference type="SUPFAM" id="SSF48726">
    <property type="entry name" value="Immunoglobulin"/>
    <property type="match status" value="2"/>
</dbReference>
<dbReference type="GO" id="GO:0009897">
    <property type="term" value="C:external side of plasma membrane"/>
    <property type="evidence" value="ECO:0007669"/>
    <property type="project" value="TreeGrafter"/>
</dbReference>
<dbReference type="GO" id="GO:0050852">
    <property type="term" value="P:T cell receptor signaling pathway"/>
    <property type="evidence" value="ECO:0007669"/>
    <property type="project" value="TreeGrafter"/>
</dbReference>
<dbReference type="InterPro" id="IPR013106">
    <property type="entry name" value="Ig_V-set"/>
</dbReference>
<feature type="domain" description="Ig-like" evidence="13">
    <location>
        <begin position="146"/>
        <end position="234"/>
    </location>
</feature>
<evidence type="ECO:0000256" key="10">
    <source>
        <dbReference type="SAM" id="MobiDB-lite"/>
    </source>
</evidence>
<evidence type="ECO:0000256" key="8">
    <source>
        <dbReference type="ARBA" id="ARBA00023319"/>
    </source>
</evidence>
<reference evidence="15" key="2">
    <citation type="submission" date="2019-02" db="EMBL/GenBank/DDBJ databases">
        <title>Opniocepnalus argus Var Kimnra genome.</title>
        <authorList>
            <person name="Zhou C."/>
            <person name="Xiao S."/>
        </authorList>
    </citation>
    <scope>NUCLEOTIDE SEQUENCE [LARGE SCALE GENOMIC DNA]</scope>
</reference>
<dbReference type="GO" id="GO:0050863">
    <property type="term" value="P:regulation of T cell activation"/>
    <property type="evidence" value="ECO:0007669"/>
    <property type="project" value="UniProtKB-ARBA"/>
</dbReference>
<keyword evidence="5 11" id="KW-0472">Membrane</keyword>
<dbReference type="Pfam" id="PF07686">
    <property type="entry name" value="V-set"/>
    <property type="match status" value="1"/>
</dbReference>
<feature type="region of interest" description="Disordered" evidence="10">
    <location>
        <begin position="282"/>
        <end position="301"/>
    </location>
</feature>
<dbReference type="SMART" id="SM00409">
    <property type="entry name" value="IG"/>
    <property type="match status" value="2"/>
</dbReference>
<dbReference type="GO" id="GO:0001817">
    <property type="term" value="P:regulation of cytokine production"/>
    <property type="evidence" value="ECO:0007669"/>
    <property type="project" value="TreeGrafter"/>
</dbReference>
<evidence type="ECO:0000256" key="11">
    <source>
        <dbReference type="SAM" id="Phobius"/>
    </source>
</evidence>
<dbReference type="InterPro" id="IPR013783">
    <property type="entry name" value="Ig-like_fold"/>
</dbReference>
<comment type="subcellular location">
    <subcellularLocation>
        <location evidence="1">Membrane</location>
    </subcellularLocation>
</comment>
<proteinExistence type="inferred from homology"/>
<feature type="transmembrane region" description="Helical" evidence="11">
    <location>
        <begin position="251"/>
        <end position="272"/>
    </location>
</feature>
<keyword evidence="3 12" id="KW-0732">Signal</keyword>
<dbReference type="InterPro" id="IPR007110">
    <property type="entry name" value="Ig-like_dom"/>
</dbReference>
<evidence type="ECO:0000256" key="3">
    <source>
        <dbReference type="ARBA" id="ARBA00022729"/>
    </source>
</evidence>
<comment type="similarity">
    <text evidence="9">Belongs to the SKINT family.</text>
</comment>
<dbReference type="AlphaFoldDB" id="A0A6G1Q798"/>
<gene>
    <name evidence="14" type="ORF">EXN66_Car013819</name>
</gene>
<dbReference type="Pfam" id="PF22705">
    <property type="entry name" value="C2-set_3"/>
    <property type="match status" value="1"/>
</dbReference>
<feature type="signal peptide" evidence="12">
    <location>
        <begin position="1"/>
        <end position="27"/>
    </location>
</feature>
<dbReference type="InterPro" id="IPR053896">
    <property type="entry name" value="BTN3A2-like_Ig-C"/>
</dbReference>
<dbReference type="EMBL" id="CM015724">
    <property type="protein sequence ID" value="KAF3698138.1"/>
    <property type="molecule type" value="Genomic_DNA"/>
</dbReference>
<dbReference type="FunFam" id="2.60.40.10:FF:000088">
    <property type="entry name" value="Butyrophilin subfamily 1 member A1"/>
    <property type="match status" value="1"/>
</dbReference>
<evidence type="ECO:0000256" key="6">
    <source>
        <dbReference type="ARBA" id="ARBA00023157"/>
    </source>
</evidence>
<dbReference type="InterPro" id="IPR003599">
    <property type="entry name" value="Ig_sub"/>
</dbReference>
<dbReference type="GO" id="GO:0042110">
    <property type="term" value="P:T cell activation"/>
    <property type="evidence" value="ECO:0007669"/>
    <property type="project" value="UniProtKB-ARBA"/>
</dbReference>
<dbReference type="PANTHER" id="PTHR24100">
    <property type="entry name" value="BUTYROPHILIN"/>
    <property type="match status" value="1"/>
</dbReference>
<keyword evidence="15" id="KW-1185">Reference proteome</keyword>
<keyword evidence="6" id="KW-1015">Disulfide bond</keyword>
<evidence type="ECO:0000256" key="12">
    <source>
        <dbReference type="SAM" id="SignalP"/>
    </source>
</evidence>
<feature type="domain" description="Ig-like" evidence="13">
    <location>
        <begin position="29"/>
        <end position="136"/>
    </location>
</feature>